<accession>W9G7U0</accession>
<name>W9G7U0_9MICO</name>
<dbReference type="RefSeq" id="WP_034803569.1">
    <property type="nucleotide sequence ID" value="NZ_AWSA01000012.1"/>
</dbReference>
<dbReference type="OrthoDB" id="1072676at2"/>
<protein>
    <recommendedName>
        <fullName evidence="4">Sensory transduction regulator</fullName>
    </recommendedName>
</protein>
<dbReference type="Proteomes" id="UP000019489">
    <property type="component" value="Unassembled WGS sequence"/>
</dbReference>
<dbReference type="EMBL" id="AWSA01000012">
    <property type="protein sequence ID" value="EWT02261.1"/>
    <property type="molecule type" value="Genomic_DNA"/>
</dbReference>
<keyword evidence="3" id="KW-1185">Reference proteome</keyword>
<feature type="region of interest" description="Disordered" evidence="1">
    <location>
        <begin position="1"/>
        <end position="28"/>
    </location>
</feature>
<dbReference type="eggNOG" id="ENOG50335TG">
    <property type="taxonomic scope" value="Bacteria"/>
</dbReference>
<sequence length="171" mass="18362">MTDPTSLPNFQPHAPAATPNGAPLSDTPVRDRIVDELAKLGISASVDADGDVEFAIVDNEGTSTTLFARVAEGDLALVRFFGQWQLSEPVSPDRNDRLARCNDMTMQLNLVKLTLVQESLVVSAEHVITPHADLDILVPLSVNHILQGVGFFFQSWLPIDDSGDGTPSGGQ</sequence>
<evidence type="ECO:0000313" key="3">
    <source>
        <dbReference type="Proteomes" id="UP000019489"/>
    </source>
</evidence>
<gene>
    <name evidence="2" type="ORF">N865_06625</name>
</gene>
<dbReference type="AlphaFoldDB" id="W9G7U0"/>
<reference evidence="2 3" key="1">
    <citation type="submission" date="2013-08" db="EMBL/GenBank/DDBJ databases">
        <title>Intrasporangium oryzae NRRL B-24470.</title>
        <authorList>
            <person name="Liu H."/>
            <person name="Wang G."/>
        </authorList>
    </citation>
    <scope>NUCLEOTIDE SEQUENCE [LARGE SCALE GENOMIC DNA]</scope>
    <source>
        <strain evidence="2 3">NRRL B-24470</strain>
    </source>
</reference>
<dbReference type="PATRIC" id="fig|1386089.3.peg.1452"/>
<dbReference type="STRING" id="1386089.N865_06625"/>
<evidence type="ECO:0000313" key="2">
    <source>
        <dbReference type="EMBL" id="EWT02261.1"/>
    </source>
</evidence>
<proteinExistence type="predicted"/>
<evidence type="ECO:0000256" key="1">
    <source>
        <dbReference type="SAM" id="MobiDB-lite"/>
    </source>
</evidence>
<organism evidence="2 3">
    <name type="scientific">Intrasporangium oryzae NRRL B-24470</name>
    <dbReference type="NCBI Taxonomy" id="1386089"/>
    <lineage>
        <taxon>Bacteria</taxon>
        <taxon>Bacillati</taxon>
        <taxon>Actinomycetota</taxon>
        <taxon>Actinomycetes</taxon>
        <taxon>Micrococcales</taxon>
        <taxon>Intrasporangiaceae</taxon>
        <taxon>Intrasporangium</taxon>
    </lineage>
</organism>
<comment type="caution">
    <text evidence="2">The sequence shown here is derived from an EMBL/GenBank/DDBJ whole genome shotgun (WGS) entry which is preliminary data.</text>
</comment>
<evidence type="ECO:0008006" key="4">
    <source>
        <dbReference type="Google" id="ProtNLM"/>
    </source>
</evidence>